<keyword evidence="1" id="KW-0472">Membrane</keyword>
<organism evidence="2 3">
    <name type="scientific">Enterocloster clostridioformis</name>
    <dbReference type="NCBI Taxonomy" id="1531"/>
    <lineage>
        <taxon>Bacteria</taxon>
        <taxon>Bacillati</taxon>
        <taxon>Bacillota</taxon>
        <taxon>Clostridia</taxon>
        <taxon>Lachnospirales</taxon>
        <taxon>Lachnospiraceae</taxon>
        <taxon>Enterocloster</taxon>
    </lineage>
</organism>
<feature type="transmembrane region" description="Helical" evidence="1">
    <location>
        <begin position="29"/>
        <end position="57"/>
    </location>
</feature>
<sequence>MEQRRRQPVWKAESRRKREKRIARLRRRIIAYTVRGIVAAVLAVMLLLMVCGCLYIRDFFRKNNKNTALKADSVRDAVPGVEENKPDTDFAEQEKYR</sequence>
<evidence type="ECO:0000256" key="1">
    <source>
        <dbReference type="SAM" id="Phobius"/>
    </source>
</evidence>
<protein>
    <submittedName>
        <fullName evidence="2">Uncharacterized protein</fullName>
    </submittedName>
</protein>
<evidence type="ECO:0000313" key="3">
    <source>
        <dbReference type="Proteomes" id="UP000095512"/>
    </source>
</evidence>
<keyword evidence="1" id="KW-0812">Transmembrane</keyword>
<reference evidence="2 3" key="1">
    <citation type="submission" date="2015-09" db="EMBL/GenBank/DDBJ databases">
        <authorList>
            <consortium name="Pathogen Informatics"/>
        </authorList>
    </citation>
    <scope>NUCLEOTIDE SEQUENCE [LARGE SCALE GENOMIC DNA]</scope>
    <source>
        <strain evidence="2 3">2789STDY5834865</strain>
    </source>
</reference>
<keyword evidence="1" id="KW-1133">Transmembrane helix</keyword>
<accession>A0A174RAW7</accession>
<proteinExistence type="predicted"/>
<dbReference type="EMBL" id="CZAB01000053">
    <property type="protein sequence ID" value="CUP81341.1"/>
    <property type="molecule type" value="Genomic_DNA"/>
</dbReference>
<dbReference type="AlphaFoldDB" id="A0A174RAW7"/>
<dbReference type="RefSeq" id="WP_057572646.1">
    <property type="nucleotide sequence ID" value="NZ_CATYWZ010000048.1"/>
</dbReference>
<gene>
    <name evidence="2" type="ORF">ERS852480_04154</name>
</gene>
<evidence type="ECO:0000313" key="2">
    <source>
        <dbReference type="EMBL" id="CUP81341.1"/>
    </source>
</evidence>
<name>A0A174RAW7_9FIRM</name>
<dbReference type="Proteomes" id="UP000095512">
    <property type="component" value="Unassembled WGS sequence"/>
</dbReference>